<name>A0A1G7NV36_9PROT</name>
<dbReference type="Proteomes" id="UP000199415">
    <property type="component" value="Unassembled WGS sequence"/>
</dbReference>
<evidence type="ECO:0000313" key="2">
    <source>
        <dbReference type="EMBL" id="SDF77905.1"/>
    </source>
</evidence>
<dbReference type="EMBL" id="FNCE01000002">
    <property type="protein sequence ID" value="SDF77905.1"/>
    <property type="molecule type" value="Genomic_DNA"/>
</dbReference>
<dbReference type="InterPro" id="IPR003772">
    <property type="entry name" value="YceD"/>
</dbReference>
<dbReference type="Pfam" id="PF02620">
    <property type="entry name" value="YceD"/>
    <property type="match status" value="1"/>
</dbReference>
<dbReference type="STRING" id="1082479.SAMN05216241_102324"/>
<protein>
    <submittedName>
        <fullName evidence="2">Uncharacterized metal-binding protein YceD, DUF177 family</fullName>
    </submittedName>
</protein>
<dbReference type="AlphaFoldDB" id="A0A1G7NV36"/>
<accession>A0A1G7NV36</accession>
<evidence type="ECO:0000313" key="3">
    <source>
        <dbReference type="Proteomes" id="UP000199415"/>
    </source>
</evidence>
<reference evidence="2 3" key="1">
    <citation type="submission" date="2016-10" db="EMBL/GenBank/DDBJ databases">
        <authorList>
            <person name="de Groot N.N."/>
        </authorList>
    </citation>
    <scope>NUCLEOTIDE SEQUENCE [LARGE SCALE GENOMIC DNA]</scope>
    <source>
        <strain evidence="2 3">DSM 25584</strain>
    </source>
</reference>
<dbReference type="RefSeq" id="WP_176758520.1">
    <property type="nucleotide sequence ID" value="NZ_FNCE01000002.1"/>
</dbReference>
<keyword evidence="3" id="KW-1185">Reference proteome</keyword>
<evidence type="ECO:0000256" key="1">
    <source>
        <dbReference type="SAM" id="MobiDB-lite"/>
    </source>
</evidence>
<organism evidence="2 3">
    <name type="scientific">Limimonas halophila</name>
    <dbReference type="NCBI Taxonomy" id="1082479"/>
    <lineage>
        <taxon>Bacteria</taxon>
        <taxon>Pseudomonadati</taxon>
        <taxon>Pseudomonadota</taxon>
        <taxon>Alphaproteobacteria</taxon>
        <taxon>Rhodospirillales</taxon>
        <taxon>Rhodovibrionaceae</taxon>
        <taxon>Limimonas</taxon>
    </lineage>
</organism>
<sequence length="179" mass="19496">MTLAPDGTTEFSRPLRLDRLSAGTFDADYEASASETAALATRFDLPGIQSLSGSLRVRRPGNGPLIRVEGRVRAEVTQVCVVTLEEVANRIEESFVQLYTTAPHPEDSEVFVSPDDEDTPEPLTGNSLDLGEILAEQLALALDPYPRAPGAEFGTASAETSPDEERNPFAKLAELRWRH</sequence>
<gene>
    <name evidence="2" type="ORF">SAMN05216241_102324</name>
</gene>
<feature type="region of interest" description="Disordered" evidence="1">
    <location>
        <begin position="145"/>
        <end position="169"/>
    </location>
</feature>
<proteinExistence type="predicted"/>